<dbReference type="RefSeq" id="WP_109837566.1">
    <property type="nucleotide sequence ID" value="NZ_QGKM01000023.1"/>
</dbReference>
<keyword evidence="1" id="KW-0732">Signal</keyword>
<gene>
    <name evidence="3" type="ORF">DKW60_10305</name>
</gene>
<evidence type="ECO:0000313" key="4">
    <source>
        <dbReference type="Proteomes" id="UP000245539"/>
    </source>
</evidence>
<dbReference type="SUPFAM" id="SSF110997">
    <property type="entry name" value="Sporulation related repeat"/>
    <property type="match status" value="1"/>
</dbReference>
<evidence type="ECO:0000313" key="3">
    <source>
        <dbReference type="EMBL" id="PWQ97750.1"/>
    </source>
</evidence>
<feature type="domain" description="SPOR" evidence="2">
    <location>
        <begin position="165"/>
        <end position="248"/>
    </location>
</feature>
<dbReference type="InterPro" id="IPR036680">
    <property type="entry name" value="SPOR-like_sf"/>
</dbReference>
<dbReference type="InterPro" id="IPR025145">
    <property type="entry name" value="DUF4087"/>
</dbReference>
<keyword evidence="4" id="KW-1185">Reference proteome</keyword>
<accession>A0A317CN61</accession>
<comment type="caution">
    <text evidence="3">The sequence shown here is derived from an EMBL/GenBank/DDBJ whole genome shotgun (WGS) entry which is preliminary data.</text>
</comment>
<dbReference type="GO" id="GO:0042834">
    <property type="term" value="F:peptidoglycan binding"/>
    <property type="evidence" value="ECO:0007669"/>
    <property type="project" value="InterPro"/>
</dbReference>
<organism evidence="3 4">
    <name type="scientific">Leucothrix pacifica</name>
    <dbReference type="NCBI Taxonomy" id="1247513"/>
    <lineage>
        <taxon>Bacteria</taxon>
        <taxon>Pseudomonadati</taxon>
        <taxon>Pseudomonadota</taxon>
        <taxon>Gammaproteobacteria</taxon>
        <taxon>Thiotrichales</taxon>
        <taxon>Thiotrichaceae</taxon>
        <taxon>Leucothrix</taxon>
    </lineage>
</organism>
<dbReference type="PROSITE" id="PS51724">
    <property type="entry name" value="SPOR"/>
    <property type="match status" value="1"/>
</dbReference>
<dbReference type="Pfam" id="PF05036">
    <property type="entry name" value="SPOR"/>
    <property type="match status" value="1"/>
</dbReference>
<reference evidence="3 4" key="1">
    <citation type="submission" date="2018-05" db="EMBL/GenBank/DDBJ databases">
        <title>Leucothrix arctica sp. nov., isolated from Arctic seawater.</title>
        <authorList>
            <person name="Choi A."/>
            <person name="Baek K."/>
        </authorList>
    </citation>
    <scope>NUCLEOTIDE SEQUENCE [LARGE SCALE GENOMIC DNA]</scope>
    <source>
        <strain evidence="3 4">JCM 18388</strain>
    </source>
</reference>
<sequence>MLGKYTSRSITLMLGLGLMSLSFSASAAEYRCGWIENPGPATWWITDKDARWEISTPGGYSVAAQSIDNLPNVIPNEYVRVNGIYGYSCGCLSVDTDKQNKRIVSIQSKGKQVFLKQCLEDKAIASVKKATSAPVVQRPPARPQPAPQQVQQTSQMVQRMPVPTQQTEVAHYVQVITTSDKNKANSLKNSFAKDGFETVVTSVNRGGQILYRVNFGPFANKTLAAQAQTTLKGIFVGNANVQESILVSVKQNPKMAASPIPGTSTQCYSQKQGNDLTGIQLSINRDQVSGYYAWEPHEKDGGRGYLRGTLKGNQIIANHTYMVEGYVGTEQVAYRLVKGGLIEAKGEQVSNGVESTRFKDITSLDWSKPERYRTVDCRSIRGAINNAVSVQREIQKLLR</sequence>
<dbReference type="Proteomes" id="UP000245539">
    <property type="component" value="Unassembled WGS sequence"/>
</dbReference>
<feature type="chain" id="PRO_5016240504" description="SPOR domain-containing protein" evidence="1">
    <location>
        <begin position="28"/>
        <end position="399"/>
    </location>
</feature>
<evidence type="ECO:0000256" key="1">
    <source>
        <dbReference type="SAM" id="SignalP"/>
    </source>
</evidence>
<dbReference type="Gene3D" id="3.30.70.1070">
    <property type="entry name" value="Sporulation related repeat"/>
    <property type="match status" value="1"/>
</dbReference>
<dbReference type="AlphaFoldDB" id="A0A317CN61"/>
<protein>
    <recommendedName>
        <fullName evidence="2">SPOR domain-containing protein</fullName>
    </recommendedName>
</protein>
<dbReference type="EMBL" id="QGKM01000023">
    <property type="protein sequence ID" value="PWQ97750.1"/>
    <property type="molecule type" value="Genomic_DNA"/>
</dbReference>
<dbReference type="OrthoDB" id="5625902at2"/>
<dbReference type="Pfam" id="PF13316">
    <property type="entry name" value="DUF4087"/>
    <property type="match status" value="1"/>
</dbReference>
<proteinExistence type="predicted"/>
<dbReference type="InterPro" id="IPR007730">
    <property type="entry name" value="SPOR-like_dom"/>
</dbReference>
<name>A0A317CN61_9GAMM</name>
<feature type="signal peptide" evidence="1">
    <location>
        <begin position="1"/>
        <end position="27"/>
    </location>
</feature>
<evidence type="ECO:0000259" key="2">
    <source>
        <dbReference type="PROSITE" id="PS51724"/>
    </source>
</evidence>